<keyword evidence="2" id="KW-0805">Transcription regulation</keyword>
<dbReference type="PANTHER" id="PTHR30537">
    <property type="entry name" value="HTH-TYPE TRANSCRIPTIONAL REGULATOR"/>
    <property type="match status" value="1"/>
</dbReference>
<dbReference type="Proteomes" id="UP001165292">
    <property type="component" value="Unassembled WGS sequence"/>
</dbReference>
<dbReference type="AlphaFoldDB" id="A0AA41WDV6"/>
<reference evidence="6" key="1">
    <citation type="submission" date="2022-06" db="EMBL/GenBank/DDBJ databases">
        <title>Detection of beta-lactamases in bacteria of animal origin.</title>
        <authorList>
            <person name="Mlynarcik P."/>
            <person name="Zdarska V."/>
            <person name="Chudobova H."/>
            <person name="Prochazkova P."/>
            <person name="Hricova K."/>
            <person name="Mezerova K."/>
            <person name="Bardon J."/>
            <person name="Dolejska M."/>
            <person name="Sukkar I."/>
            <person name="Kolar M."/>
        </authorList>
    </citation>
    <scope>NUCLEOTIDE SEQUENCE</scope>
    <source>
        <strain evidence="6">S 300-3</strain>
    </source>
</reference>
<evidence type="ECO:0000256" key="1">
    <source>
        <dbReference type="ARBA" id="ARBA00009437"/>
    </source>
</evidence>
<organism evidence="6 7">
    <name type="scientific">Stutzerimonas nitrititolerans</name>
    <dbReference type="NCBI Taxonomy" id="2482751"/>
    <lineage>
        <taxon>Bacteria</taxon>
        <taxon>Pseudomonadati</taxon>
        <taxon>Pseudomonadota</taxon>
        <taxon>Gammaproteobacteria</taxon>
        <taxon>Pseudomonadales</taxon>
        <taxon>Pseudomonadaceae</taxon>
        <taxon>Stutzerimonas</taxon>
    </lineage>
</organism>
<dbReference type="SUPFAM" id="SSF53850">
    <property type="entry name" value="Periplasmic binding protein-like II"/>
    <property type="match status" value="1"/>
</dbReference>
<dbReference type="CDD" id="cd08422">
    <property type="entry name" value="PBP2_CrgA_like"/>
    <property type="match status" value="1"/>
</dbReference>
<evidence type="ECO:0000256" key="2">
    <source>
        <dbReference type="ARBA" id="ARBA00023015"/>
    </source>
</evidence>
<comment type="similarity">
    <text evidence="1">Belongs to the LysR transcriptional regulatory family.</text>
</comment>
<dbReference type="FunFam" id="3.40.190.290:FF:000001">
    <property type="entry name" value="Transcriptional regulator, LysR family"/>
    <property type="match status" value="1"/>
</dbReference>
<dbReference type="InterPro" id="IPR058163">
    <property type="entry name" value="LysR-type_TF_proteobact-type"/>
</dbReference>
<dbReference type="InterPro" id="IPR000847">
    <property type="entry name" value="LysR_HTH_N"/>
</dbReference>
<dbReference type="PANTHER" id="PTHR30537:SF5">
    <property type="entry name" value="HTH-TYPE TRANSCRIPTIONAL ACTIVATOR TTDR-RELATED"/>
    <property type="match status" value="1"/>
</dbReference>
<dbReference type="Pfam" id="PF00126">
    <property type="entry name" value="HTH_1"/>
    <property type="match status" value="1"/>
</dbReference>
<keyword evidence="4" id="KW-0804">Transcription</keyword>
<gene>
    <name evidence="6" type="ORF">NJF43_02955</name>
</gene>
<feature type="domain" description="HTH lysR-type" evidence="5">
    <location>
        <begin position="3"/>
        <end position="60"/>
    </location>
</feature>
<dbReference type="Gene3D" id="3.40.190.290">
    <property type="match status" value="1"/>
</dbReference>
<proteinExistence type="inferred from homology"/>
<name>A0AA41WDV6_9GAMM</name>
<evidence type="ECO:0000313" key="7">
    <source>
        <dbReference type="Proteomes" id="UP001165292"/>
    </source>
</evidence>
<evidence type="ECO:0000313" key="6">
    <source>
        <dbReference type="EMBL" id="MCO7543711.1"/>
    </source>
</evidence>
<dbReference type="EMBL" id="JAMYBS010000002">
    <property type="protein sequence ID" value="MCO7543711.1"/>
    <property type="molecule type" value="Genomic_DNA"/>
</dbReference>
<dbReference type="Gene3D" id="1.10.10.10">
    <property type="entry name" value="Winged helix-like DNA-binding domain superfamily/Winged helix DNA-binding domain"/>
    <property type="match status" value="1"/>
</dbReference>
<dbReference type="RefSeq" id="WP_253162240.1">
    <property type="nucleotide sequence ID" value="NZ_DALZSA010000008.1"/>
</dbReference>
<evidence type="ECO:0000256" key="4">
    <source>
        <dbReference type="ARBA" id="ARBA00023163"/>
    </source>
</evidence>
<sequence length="301" mass="32499">MLDRITGMRIFVRAVSAGSLSAAGRHLGISPAMATKHVDALESHLGVKLLHRTTRRLSLTEAGSDYLEACLRILPEIEEAEASAASQRIEARGLLRMNVPLTFGSHYIAPLVPAFSQRHPAVRVELGLNDSQVDLIDGGWDMAVRIGRLADSTLQARRLADCPLVVCAAPAYLDERGVPRKVADLAQHNCLSYTLSQSKDWAFGRDGNARVTVSGDLLANNGSALVAAAVGGQGIIYQPQFIVAGALRRGELVVLELDKPAMDVGGIHLLYPPDRRPPAKVRVMADYLVESFKDEVPWALA</sequence>
<dbReference type="GO" id="GO:0006351">
    <property type="term" value="P:DNA-templated transcription"/>
    <property type="evidence" value="ECO:0007669"/>
    <property type="project" value="TreeGrafter"/>
</dbReference>
<dbReference type="InterPro" id="IPR005119">
    <property type="entry name" value="LysR_subst-bd"/>
</dbReference>
<accession>A0AA41WDV6</accession>
<dbReference type="InterPro" id="IPR036388">
    <property type="entry name" value="WH-like_DNA-bd_sf"/>
</dbReference>
<dbReference type="Pfam" id="PF03466">
    <property type="entry name" value="LysR_substrate"/>
    <property type="match status" value="1"/>
</dbReference>
<dbReference type="PROSITE" id="PS50931">
    <property type="entry name" value="HTH_LYSR"/>
    <property type="match status" value="1"/>
</dbReference>
<keyword evidence="3" id="KW-0238">DNA-binding</keyword>
<protein>
    <submittedName>
        <fullName evidence="6">LysR family transcriptional regulator</fullName>
    </submittedName>
</protein>
<comment type="caution">
    <text evidence="6">The sequence shown here is derived from an EMBL/GenBank/DDBJ whole genome shotgun (WGS) entry which is preliminary data.</text>
</comment>
<dbReference type="InterPro" id="IPR036390">
    <property type="entry name" value="WH_DNA-bd_sf"/>
</dbReference>
<evidence type="ECO:0000259" key="5">
    <source>
        <dbReference type="PROSITE" id="PS50931"/>
    </source>
</evidence>
<dbReference type="GO" id="GO:0043565">
    <property type="term" value="F:sequence-specific DNA binding"/>
    <property type="evidence" value="ECO:0007669"/>
    <property type="project" value="TreeGrafter"/>
</dbReference>
<dbReference type="SUPFAM" id="SSF46785">
    <property type="entry name" value="Winged helix' DNA-binding domain"/>
    <property type="match status" value="1"/>
</dbReference>
<evidence type="ECO:0000256" key="3">
    <source>
        <dbReference type="ARBA" id="ARBA00023125"/>
    </source>
</evidence>
<dbReference type="GO" id="GO:0003700">
    <property type="term" value="F:DNA-binding transcription factor activity"/>
    <property type="evidence" value="ECO:0007669"/>
    <property type="project" value="InterPro"/>
</dbReference>
<dbReference type="FunFam" id="1.10.10.10:FF:000001">
    <property type="entry name" value="LysR family transcriptional regulator"/>
    <property type="match status" value="1"/>
</dbReference>